<feature type="signal peptide" evidence="1">
    <location>
        <begin position="1"/>
        <end position="21"/>
    </location>
</feature>
<evidence type="ECO:0000259" key="2">
    <source>
        <dbReference type="Pfam" id="PF01965"/>
    </source>
</evidence>
<protein>
    <submittedName>
        <fullName evidence="3">Class I glutamine amidotransferase-like protein</fullName>
    </submittedName>
</protein>
<dbReference type="Proteomes" id="UP001321749">
    <property type="component" value="Unassembled WGS sequence"/>
</dbReference>
<organism evidence="3 4">
    <name type="scientific">Cladorrhinum samala</name>
    <dbReference type="NCBI Taxonomy" id="585594"/>
    <lineage>
        <taxon>Eukaryota</taxon>
        <taxon>Fungi</taxon>
        <taxon>Dikarya</taxon>
        <taxon>Ascomycota</taxon>
        <taxon>Pezizomycotina</taxon>
        <taxon>Sordariomycetes</taxon>
        <taxon>Sordariomycetidae</taxon>
        <taxon>Sordariales</taxon>
        <taxon>Podosporaceae</taxon>
        <taxon>Cladorrhinum</taxon>
    </lineage>
</organism>
<keyword evidence="3" id="KW-0315">Glutamine amidotransferase</keyword>
<dbReference type="EMBL" id="MU864996">
    <property type="protein sequence ID" value="KAK4461175.1"/>
    <property type="molecule type" value="Genomic_DNA"/>
</dbReference>
<dbReference type="InterPro" id="IPR002818">
    <property type="entry name" value="DJ-1/PfpI"/>
</dbReference>
<evidence type="ECO:0000313" key="3">
    <source>
        <dbReference type="EMBL" id="KAK4461175.1"/>
    </source>
</evidence>
<dbReference type="InterPro" id="IPR029062">
    <property type="entry name" value="Class_I_gatase-like"/>
</dbReference>
<evidence type="ECO:0000313" key="4">
    <source>
        <dbReference type="Proteomes" id="UP001321749"/>
    </source>
</evidence>
<keyword evidence="1" id="KW-0732">Signal</keyword>
<dbReference type="InterPro" id="IPR052158">
    <property type="entry name" value="INH-QAR"/>
</dbReference>
<reference evidence="3" key="1">
    <citation type="journal article" date="2023" name="Mol. Phylogenet. Evol.">
        <title>Genome-scale phylogeny and comparative genomics of the fungal order Sordariales.</title>
        <authorList>
            <person name="Hensen N."/>
            <person name="Bonometti L."/>
            <person name="Westerberg I."/>
            <person name="Brannstrom I.O."/>
            <person name="Guillou S."/>
            <person name="Cros-Aarteil S."/>
            <person name="Calhoun S."/>
            <person name="Haridas S."/>
            <person name="Kuo A."/>
            <person name="Mondo S."/>
            <person name="Pangilinan J."/>
            <person name="Riley R."/>
            <person name="LaButti K."/>
            <person name="Andreopoulos B."/>
            <person name="Lipzen A."/>
            <person name="Chen C."/>
            <person name="Yan M."/>
            <person name="Daum C."/>
            <person name="Ng V."/>
            <person name="Clum A."/>
            <person name="Steindorff A."/>
            <person name="Ohm R.A."/>
            <person name="Martin F."/>
            <person name="Silar P."/>
            <person name="Natvig D.O."/>
            <person name="Lalanne C."/>
            <person name="Gautier V."/>
            <person name="Ament-Velasquez S.L."/>
            <person name="Kruys A."/>
            <person name="Hutchinson M.I."/>
            <person name="Powell A.J."/>
            <person name="Barry K."/>
            <person name="Miller A.N."/>
            <person name="Grigoriev I.V."/>
            <person name="Debuchy R."/>
            <person name="Gladieux P."/>
            <person name="Hiltunen Thoren M."/>
            <person name="Johannesson H."/>
        </authorList>
    </citation>
    <scope>NUCLEOTIDE SEQUENCE</scope>
    <source>
        <strain evidence="3">PSN324</strain>
    </source>
</reference>
<dbReference type="AlphaFoldDB" id="A0AAV9HM48"/>
<gene>
    <name evidence="3" type="ORF">QBC42DRAFT_96153</name>
</gene>
<sequence>MMVNPITTLLLSTLSLTLTLASPISFTTNNYDDPLIPINPTPPTHYGVLLFRAFELLDIYGPLDILQLLAHNRHLTLSLLARTMDPVTTKPAGPTMNPYQSDFWPSITPTHTFAHPPEDIEVLIVPGGPGARSTDLEPEVDFIRRAFPKLKYLVTICTGAGIAARSGVLDGYRVTTNKAAWNQVTPLGPKVKWTVPARWVDDGKVWSSSGVTAGMDLFYAFLKAKYPNGTALAERFQGITEFTPITNSTYDPWAAKFNVTVPKFVEQQ</sequence>
<dbReference type="PANTHER" id="PTHR43130:SF15">
    <property type="entry name" value="THIJ_PFPI FAMILY PROTEIN (AFU_ORTHOLOGUE AFUA_5G14240)"/>
    <property type="match status" value="1"/>
</dbReference>
<feature type="domain" description="DJ-1/PfpI" evidence="2">
    <location>
        <begin position="49"/>
        <end position="223"/>
    </location>
</feature>
<comment type="caution">
    <text evidence="3">The sequence shown here is derived from an EMBL/GenBank/DDBJ whole genome shotgun (WGS) entry which is preliminary data.</text>
</comment>
<evidence type="ECO:0000256" key="1">
    <source>
        <dbReference type="SAM" id="SignalP"/>
    </source>
</evidence>
<dbReference type="SUPFAM" id="SSF52317">
    <property type="entry name" value="Class I glutamine amidotransferase-like"/>
    <property type="match status" value="1"/>
</dbReference>
<dbReference type="CDD" id="cd03139">
    <property type="entry name" value="GATase1_PfpI_2"/>
    <property type="match status" value="1"/>
</dbReference>
<name>A0AAV9HM48_9PEZI</name>
<dbReference type="PANTHER" id="PTHR43130">
    <property type="entry name" value="ARAC-FAMILY TRANSCRIPTIONAL REGULATOR"/>
    <property type="match status" value="1"/>
</dbReference>
<accession>A0AAV9HM48</accession>
<keyword evidence="4" id="KW-1185">Reference proteome</keyword>
<reference evidence="3" key="2">
    <citation type="submission" date="2023-06" db="EMBL/GenBank/DDBJ databases">
        <authorList>
            <consortium name="Lawrence Berkeley National Laboratory"/>
            <person name="Mondo S.J."/>
            <person name="Hensen N."/>
            <person name="Bonometti L."/>
            <person name="Westerberg I."/>
            <person name="Brannstrom I.O."/>
            <person name="Guillou S."/>
            <person name="Cros-Aarteil S."/>
            <person name="Calhoun S."/>
            <person name="Haridas S."/>
            <person name="Kuo A."/>
            <person name="Pangilinan J."/>
            <person name="Riley R."/>
            <person name="Labutti K."/>
            <person name="Andreopoulos B."/>
            <person name="Lipzen A."/>
            <person name="Chen C."/>
            <person name="Yanf M."/>
            <person name="Daum C."/>
            <person name="Ng V."/>
            <person name="Clum A."/>
            <person name="Steindorff A."/>
            <person name="Ohm R."/>
            <person name="Martin F."/>
            <person name="Silar P."/>
            <person name="Natvig D."/>
            <person name="Lalanne C."/>
            <person name="Gautier V."/>
            <person name="Ament-Velasquez S.L."/>
            <person name="Kruys A."/>
            <person name="Hutchinson M.I."/>
            <person name="Powell A.J."/>
            <person name="Barry K."/>
            <person name="Miller A.N."/>
            <person name="Grigoriev I.V."/>
            <person name="Debuchy R."/>
            <person name="Gladieux P."/>
            <person name="Thoren M.H."/>
            <person name="Johannesson H."/>
        </authorList>
    </citation>
    <scope>NUCLEOTIDE SEQUENCE</scope>
    <source>
        <strain evidence="3">PSN324</strain>
    </source>
</reference>
<dbReference type="Gene3D" id="3.40.50.880">
    <property type="match status" value="1"/>
</dbReference>
<dbReference type="Pfam" id="PF01965">
    <property type="entry name" value="DJ-1_PfpI"/>
    <property type="match status" value="1"/>
</dbReference>
<proteinExistence type="predicted"/>
<feature type="chain" id="PRO_5043933886" evidence="1">
    <location>
        <begin position="22"/>
        <end position="268"/>
    </location>
</feature>